<dbReference type="InterPro" id="IPR000440">
    <property type="entry name" value="NADH_UbQ/plastoQ_OxRdtase_su3"/>
</dbReference>
<keyword evidence="8 11" id="KW-1133">Transmembrane helix</keyword>
<dbReference type="GO" id="GO:0050136">
    <property type="term" value="F:NADH dehydrogenase (quinone) (non-electrogenic) activity"/>
    <property type="evidence" value="ECO:0007669"/>
    <property type="project" value="UniProtKB-UniRule"/>
</dbReference>
<dbReference type="OrthoDB" id="9791970at2"/>
<accession>A0A833GZJ8</accession>
<dbReference type="GO" id="GO:0008137">
    <property type="term" value="F:NADH dehydrogenase (ubiquinone) activity"/>
    <property type="evidence" value="ECO:0007669"/>
    <property type="project" value="InterPro"/>
</dbReference>
<evidence type="ECO:0000256" key="10">
    <source>
        <dbReference type="ARBA" id="ARBA00023136"/>
    </source>
</evidence>
<feature type="transmembrane region" description="Helical" evidence="11">
    <location>
        <begin position="67"/>
        <end position="89"/>
    </location>
</feature>
<evidence type="ECO:0000256" key="8">
    <source>
        <dbReference type="ARBA" id="ARBA00022989"/>
    </source>
</evidence>
<gene>
    <name evidence="11" type="primary">nuoA</name>
    <name evidence="13" type="ORF">F9K24_16435</name>
</gene>
<evidence type="ECO:0000256" key="7">
    <source>
        <dbReference type="ARBA" id="ARBA00022967"/>
    </source>
</evidence>
<keyword evidence="5 11" id="KW-0812">Transmembrane</keyword>
<keyword evidence="6 11" id="KW-0874">Quinone</keyword>
<dbReference type="PANTHER" id="PTHR11058">
    <property type="entry name" value="NADH-UBIQUINONE OXIDOREDUCTASE CHAIN 3"/>
    <property type="match status" value="1"/>
</dbReference>
<dbReference type="GO" id="GO:0048038">
    <property type="term" value="F:quinone binding"/>
    <property type="evidence" value="ECO:0007669"/>
    <property type="project" value="UniProtKB-KW"/>
</dbReference>
<comment type="catalytic activity">
    <reaction evidence="11 12">
        <text>a quinone + NADH + 5 H(+)(in) = a quinol + NAD(+) + 4 H(+)(out)</text>
        <dbReference type="Rhea" id="RHEA:57888"/>
        <dbReference type="ChEBI" id="CHEBI:15378"/>
        <dbReference type="ChEBI" id="CHEBI:24646"/>
        <dbReference type="ChEBI" id="CHEBI:57540"/>
        <dbReference type="ChEBI" id="CHEBI:57945"/>
        <dbReference type="ChEBI" id="CHEBI:132124"/>
    </reaction>
</comment>
<evidence type="ECO:0000256" key="2">
    <source>
        <dbReference type="ARBA" id="ARBA00008472"/>
    </source>
</evidence>
<dbReference type="EC" id="7.1.1.-" evidence="11"/>
<keyword evidence="3 11" id="KW-0813">Transport</keyword>
<evidence type="ECO:0000256" key="3">
    <source>
        <dbReference type="ARBA" id="ARBA00022448"/>
    </source>
</evidence>
<dbReference type="Proteomes" id="UP000460298">
    <property type="component" value="Unassembled WGS sequence"/>
</dbReference>
<dbReference type="HAMAP" id="MF_01394">
    <property type="entry name" value="NDH1_NuoA"/>
    <property type="match status" value="1"/>
</dbReference>
<dbReference type="Pfam" id="PF00507">
    <property type="entry name" value="Oxidored_q4"/>
    <property type="match status" value="1"/>
</dbReference>
<feature type="transmembrane region" description="Helical" evidence="11">
    <location>
        <begin position="6"/>
        <end position="29"/>
    </location>
</feature>
<keyword evidence="10 11" id="KW-0472">Membrane</keyword>
<comment type="subcellular location">
    <subcellularLocation>
        <location evidence="11 12">Cell membrane</location>
        <topology evidence="11 12">Multi-pass membrane protein</topology>
    </subcellularLocation>
    <subcellularLocation>
        <location evidence="1">Membrane</location>
        <topology evidence="1">Multi-pass membrane protein</topology>
    </subcellularLocation>
</comment>
<dbReference type="InterPro" id="IPR023043">
    <property type="entry name" value="NAD(P)H_OxRDtase_bac/plastid"/>
</dbReference>
<dbReference type="Gene3D" id="1.20.58.1610">
    <property type="entry name" value="NADH:ubiquinone/plastoquinone oxidoreductase, chain 3"/>
    <property type="match status" value="1"/>
</dbReference>
<evidence type="ECO:0000256" key="5">
    <source>
        <dbReference type="ARBA" id="ARBA00022692"/>
    </source>
</evidence>
<reference evidence="13 14" key="1">
    <citation type="submission" date="2019-10" db="EMBL/GenBank/DDBJ databases">
        <title>Extracellular Electron Transfer in a Candidatus Methanoperedens spp. Enrichment Culture.</title>
        <authorList>
            <person name="Berger S."/>
            <person name="Rangel Shaw D."/>
            <person name="Berben T."/>
            <person name="In 'T Zandt M."/>
            <person name="Frank J."/>
            <person name="Reimann J."/>
            <person name="Jetten M.S.M."/>
            <person name="Welte C.U."/>
        </authorList>
    </citation>
    <scope>NUCLEOTIDE SEQUENCE [LARGE SCALE GENOMIC DNA]</scope>
    <source>
        <strain evidence="13">SB12</strain>
    </source>
</reference>
<comment type="function">
    <text evidence="11">NDH-1 shuttles electrons from NADH, via FMN and iron-sulfur (Fe-S) centers, to quinones in the respiratory chain. The immediate electron acceptor for the enzyme in this species is believed to be ubiquinone. Couples the redox reaction to proton translocation (for every two electrons transferred, four hydrogen ions are translocated across the cytoplasmic membrane), and thus conserves the redox energy in a proton gradient.</text>
</comment>
<dbReference type="InterPro" id="IPR038430">
    <property type="entry name" value="NDAH_ubi_oxred_su3_sf"/>
</dbReference>
<keyword evidence="4 11" id="KW-1003">Cell membrane</keyword>
<feature type="transmembrane region" description="Helical" evidence="11">
    <location>
        <begin position="95"/>
        <end position="117"/>
    </location>
</feature>
<dbReference type="AlphaFoldDB" id="A0A833GZJ8"/>
<dbReference type="PANTHER" id="PTHR11058:SF22">
    <property type="entry name" value="NADH-QUINONE OXIDOREDUCTASE SUBUNIT A"/>
    <property type="match status" value="1"/>
</dbReference>
<evidence type="ECO:0000256" key="12">
    <source>
        <dbReference type="RuleBase" id="RU003639"/>
    </source>
</evidence>
<evidence type="ECO:0000256" key="9">
    <source>
        <dbReference type="ARBA" id="ARBA00023027"/>
    </source>
</evidence>
<evidence type="ECO:0000256" key="11">
    <source>
        <dbReference type="HAMAP-Rule" id="MF_01394"/>
    </source>
</evidence>
<comment type="subunit">
    <text evidence="11">NDH-1 is composed of 14 different subunits. Subunits NuoA, H, J, K, L, M, N constitute the membrane sector of the complex.</text>
</comment>
<dbReference type="GO" id="GO:0005886">
    <property type="term" value="C:plasma membrane"/>
    <property type="evidence" value="ECO:0007669"/>
    <property type="project" value="UniProtKB-SubCell"/>
</dbReference>
<dbReference type="RefSeq" id="WP_002769593.1">
    <property type="nucleotide sequence ID" value="NZ_JQDG01000001.1"/>
</dbReference>
<keyword evidence="11" id="KW-0830">Ubiquinone</keyword>
<organism evidence="13 14">
    <name type="scientific">Leptonema illini</name>
    <dbReference type="NCBI Taxonomy" id="183"/>
    <lineage>
        <taxon>Bacteria</taxon>
        <taxon>Pseudomonadati</taxon>
        <taxon>Spirochaetota</taxon>
        <taxon>Spirochaetia</taxon>
        <taxon>Leptospirales</taxon>
        <taxon>Leptospiraceae</taxon>
        <taxon>Leptonema</taxon>
    </lineage>
</organism>
<sequence length="125" mass="14553">MESELLQNVFPLVVTILLAVLIPTLFMILSRFMGPRTNDPVKLSAYECGIQSKGQIGDARHRFNVKFYLVAMFFLIFDVEVLFLFPWAVWFQNDILYGFVSMLAFLGILVFGWFYLLKRGALEWE</sequence>
<evidence type="ECO:0000313" key="14">
    <source>
        <dbReference type="Proteomes" id="UP000460298"/>
    </source>
</evidence>
<evidence type="ECO:0000256" key="1">
    <source>
        <dbReference type="ARBA" id="ARBA00004141"/>
    </source>
</evidence>
<keyword evidence="9 11" id="KW-0520">NAD</keyword>
<keyword evidence="7 11" id="KW-1278">Translocase</keyword>
<proteinExistence type="inferred from homology"/>
<comment type="caution">
    <text evidence="13">The sequence shown here is derived from an EMBL/GenBank/DDBJ whole genome shotgun (WGS) entry which is preliminary data.</text>
</comment>
<evidence type="ECO:0000313" key="13">
    <source>
        <dbReference type="EMBL" id="KAB2930628.1"/>
    </source>
</evidence>
<evidence type="ECO:0000256" key="6">
    <source>
        <dbReference type="ARBA" id="ARBA00022719"/>
    </source>
</evidence>
<comment type="similarity">
    <text evidence="2 11 12">Belongs to the complex I subunit 3 family.</text>
</comment>
<dbReference type="EMBL" id="WBUI01000019">
    <property type="protein sequence ID" value="KAB2930628.1"/>
    <property type="molecule type" value="Genomic_DNA"/>
</dbReference>
<evidence type="ECO:0000256" key="4">
    <source>
        <dbReference type="ARBA" id="ARBA00022475"/>
    </source>
</evidence>
<dbReference type="GO" id="GO:0030964">
    <property type="term" value="C:NADH dehydrogenase complex"/>
    <property type="evidence" value="ECO:0007669"/>
    <property type="project" value="TreeGrafter"/>
</dbReference>
<protein>
    <recommendedName>
        <fullName evidence="11">NADH-quinone oxidoreductase subunit A</fullName>
        <ecNumber evidence="11">7.1.1.-</ecNumber>
    </recommendedName>
    <alternativeName>
        <fullName evidence="11">NADH dehydrogenase I subunit A</fullName>
    </alternativeName>
    <alternativeName>
        <fullName evidence="11">NDH-1 subunit A</fullName>
    </alternativeName>
    <alternativeName>
        <fullName evidence="11">NUO1</fullName>
    </alternativeName>
</protein>
<name>A0A833GZJ8_9LEPT</name>